<dbReference type="AlphaFoldDB" id="A0AAN7XNV7"/>
<reference evidence="1 2" key="2">
    <citation type="journal article" date="2023" name="Mol. Biol. Evol.">
        <title>Genomics of Secondarily Temperate Adaptation in the Only Non-Antarctic Icefish.</title>
        <authorList>
            <person name="Rivera-Colon A.G."/>
            <person name="Rayamajhi N."/>
            <person name="Minhas B.F."/>
            <person name="Madrigal G."/>
            <person name="Bilyk K.T."/>
            <person name="Yoon V."/>
            <person name="Hune M."/>
            <person name="Gregory S."/>
            <person name="Cheng C.H.C."/>
            <person name="Catchen J.M."/>
        </authorList>
    </citation>
    <scope>NUCLEOTIDE SEQUENCE [LARGE SCALE GENOMIC DNA]</scope>
    <source>
        <strain evidence="1">JMC-PN-2008</strain>
    </source>
</reference>
<evidence type="ECO:0000313" key="2">
    <source>
        <dbReference type="Proteomes" id="UP001346869"/>
    </source>
</evidence>
<evidence type="ECO:0000313" key="1">
    <source>
        <dbReference type="EMBL" id="KAK5863110.1"/>
    </source>
</evidence>
<sequence length="153" mass="16418">MQIGVKFGDSSAYLSVLRLVGQAAVSGASGLPGAAPRKCLDTACRGEISLLFLFLFSDRIQLNQQLPPSSCLTLTQHFSPSSLSSPPLLTHECAFMPPETVPAVPPRSFGDNSSRRITTFSLPCKCAAAVWRCLDLLRCLQALTAHRQVTALT</sequence>
<dbReference type="EMBL" id="JAUZQC010000011">
    <property type="protein sequence ID" value="KAK5863110.1"/>
    <property type="molecule type" value="Genomic_DNA"/>
</dbReference>
<comment type="caution">
    <text evidence="1">The sequence shown here is derived from an EMBL/GenBank/DDBJ whole genome shotgun (WGS) entry which is preliminary data.</text>
</comment>
<keyword evidence="2" id="KW-1185">Reference proteome</keyword>
<organism evidence="1 2">
    <name type="scientific">Eleginops maclovinus</name>
    <name type="common">Patagonian blennie</name>
    <name type="synonym">Eleginus maclovinus</name>
    <dbReference type="NCBI Taxonomy" id="56733"/>
    <lineage>
        <taxon>Eukaryota</taxon>
        <taxon>Metazoa</taxon>
        <taxon>Chordata</taxon>
        <taxon>Craniata</taxon>
        <taxon>Vertebrata</taxon>
        <taxon>Euteleostomi</taxon>
        <taxon>Actinopterygii</taxon>
        <taxon>Neopterygii</taxon>
        <taxon>Teleostei</taxon>
        <taxon>Neoteleostei</taxon>
        <taxon>Acanthomorphata</taxon>
        <taxon>Eupercaria</taxon>
        <taxon>Perciformes</taxon>
        <taxon>Notothenioidei</taxon>
        <taxon>Eleginopidae</taxon>
        <taxon>Eleginops</taxon>
    </lineage>
</organism>
<dbReference type="Proteomes" id="UP001346869">
    <property type="component" value="Unassembled WGS sequence"/>
</dbReference>
<proteinExistence type="predicted"/>
<accession>A0AAN7XNV7</accession>
<reference evidence="1 2" key="1">
    <citation type="journal article" date="2023" name="Genes (Basel)">
        <title>Chromosome-Level Genome Assembly and Circadian Gene Repertoire of the Patagonia Blennie Eleginops maclovinus-The Closest Ancestral Proxy of Antarctic Cryonotothenioids.</title>
        <authorList>
            <person name="Cheng C.C."/>
            <person name="Rivera-Colon A.G."/>
            <person name="Minhas B.F."/>
            <person name="Wilson L."/>
            <person name="Rayamajhi N."/>
            <person name="Vargas-Chacoff L."/>
            <person name="Catchen J.M."/>
        </authorList>
    </citation>
    <scope>NUCLEOTIDE SEQUENCE [LARGE SCALE GENOMIC DNA]</scope>
    <source>
        <strain evidence="1">JMC-PN-2008</strain>
    </source>
</reference>
<name>A0AAN7XNV7_ELEMC</name>
<gene>
    <name evidence="1" type="ORF">PBY51_000165</name>
</gene>
<protein>
    <submittedName>
        <fullName evidence="1">Uncharacterized protein</fullName>
    </submittedName>
</protein>